<proteinExistence type="predicted"/>
<dbReference type="AlphaFoldDB" id="A0A5J4W9A4"/>
<dbReference type="InterPro" id="IPR052055">
    <property type="entry name" value="Hepadnavirus_pol/RT"/>
</dbReference>
<evidence type="ECO:0000313" key="2">
    <source>
        <dbReference type="EMBL" id="KAA6391082.1"/>
    </source>
</evidence>
<protein>
    <recommendedName>
        <fullName evidence="1">Reverse transcriptase domain-containing protein</fullName>
    </recommendedName>
</protein>
<dbReference type="InterPro" id="IPR000477">
    <property type="entry name" value="RT_dom"/>
</dbReference>
<sequence>MILMMLSELEKFNLRNVSVQDRLTTQIHECDLINGGSYIRMGATTNRTSIEALQKLEALQRYNKYHGFKNQMLEYQNQLIKEIQAGIVIETDNIRIFNSTILVRKPGEKQRKILDCRNINQLASLLQFKMDGIKFINQILEPSDFATTLDLQNAYHHIRVSDQHHSYFSFAFMGKTFAYIGLSFGYRNSPYIFNKTILLAIRVIRKRRTSLKVSNQINDIILIHKSKTKLMRITLEVIDFLKQLAMVFDIDGGIDATREKKIDQTLIMKQIQAAKRLQIIQLNDLSGLIGELNFLRFKLQNASLNLNSSNLLKCQAIRKGFQNCKVKLTRRILNNLYQWLILVCENRPRKLLKLPQTATVTTDVAGSGWGSTLVTLNLKLMDAGKWSNNWLLIKCTLWLLVEL</sequence>
<comment type="caution">
    <text evidence="2">The sequence shown here is derived from an EMBL/GenBank/DDBJ whole genome shotgun (WGS) entry which is preliminary data.</text>
</comment>
<gene>
    <name evidence="2" type="ORF">EZS28_013388</name>
</gene>
<dbReference type="OrthoDB" id="7698374at2759"/>
<reference evidence="2 3" key="1">
    <citation type="submission" date="2019-03" db="EMBL/GenBank/DDBJ databases">
        <title>Single cell metagenomics reveals metabolic interactions within the superorganism composed of flagellate Streblomastix strix and complex community of Bacteroidetes bacteria on its surface.</title>
        <authorList>
            <person name="Treitli S.C."/>
            <person name="Kolisko M."/>
            <person name="Husnik F."/>
            <person name="Keeling P."/>
            <person name="Hampl V."/>
        </authorList>
    </citation>
    <scope>NUCLEOTIDE SEQUENCE [LARGE SCALE GENOMIC DNA]</scope>
    <source>
        <strain evidence="2">ST1C</strain>
    </source>
</reference>
<feature type="non-terminal residue" evidence="2">
    <location>
        <position position="403"/>
    </location>
</feature>
<dbReference type="PANTHER" id="PTHR33050">
    <property type="entry name" value="REVERSE TRANSCRIPTASE DOMAIN-CONTAINING PROTEIN"/>
    <property type="match status" value="1"/>
</dbReference>
<accession>A0A5J4W9A4</accession>
<dbReference type="InterPro" id="IPR043502">
    <property type="entry name" value="DNA/RNA_pol_sf"/>
</dbReference>
<dbReference type="EMBL" id="SNRW01003002">
    <property type="protein sequence ID" value="KAA6391082.1"/>
    <property type="molecule type" value="Genomic_DNA"/>
</dbReference>
<dbReference type="Pfam" id="PF00078">
    <property type="entry name" value="RVT_1"/>
    <property type="match status" value="1"/>
</dbReference>
<evidence type="ECO:0000259" key="1">
    <source>
        <dbReference type="Pfam" id="PF00078"/>
    </source>
</evidence>
<dbReference type="Proteomes" id="UP000324800">
    <property type="component" value="Unassembled WGS sequence"/>
</dbReference>
<evidence type="ECO:0000313" key="3">
    <source>
        <dbReference type="Proteomes" id="UP000324800"/>
    </source>
</evidence>
<feature type="domain" description="Reverse transcriptase" evidence="1">
    <location>
        <begin position="103"/>
        <end position="245"/>
    </location>
</feature>
<dbReference type="InterPro" id="IPR043128">
    <property type="entry name" value="Rev_trsase/Diguanyl_cyclase"/>
</dbReference>
<name>A0A5J4W9A4_9EUKA</name>
<dbReference type="Gene3D" id="3.10.10.10">
    <property type="entry name" value="HIV Type 1 Reverse Transcriptase, subunit A, domain 1"/>
    <property type="match status" value="1"/>
</dbReference>
<dbReference type="PANTHER" id="PTHR33050:SF7">
    <property type="entry name" value="RIBONUCLEASE H"/>
    <property type="match status" value="1"/>
</dbReference>
<dbReference type="SUPFAM" id="SSF56672">
    <property type="entry name" value="DNA/RNA polymerases"/>
    <property type="match status" value="1"/>
</dbReference>
<dbReference type="Gene3D" id="3.30.70.270">
    <property type="match status" value="1"/>
</dbReference>
<organism evidence="2 3">
    <name type="scientific">Streblomastix strix</name>
    <dbReference type="NCBI Taxonomy" id="222440"/>
    <lineage>
        <taxon>Eukaryota</taxon>
        <taxon>Metamonada</taxon>
        <taxon>Preaxostyla</taxon>
        <taxon>Oxymonadida</taxon>
        <taxon>Streblomastigidae</taxon>
        <taxon>Streblomastix</taxon>
    </lineage>
</organism>